<accession>A0A4R2J2I7</accession>
<dbReference type="Proteomes" id="UP000295573">
    <property type="component" value="Unassembled WGS sequence"/>
</dbReference>
<dbReference type="PANTHER" id="PTHR43717">
    <property type="entry name" value="ANAEROBIC NITRIC OXIDE REDUCTASE FLAVORUBREDOXIN"/>
    <property type="match status" value="1"/>
</dbReference>
<dbReference type="OrthoDB" id="3865988at2"/>
<dbReference type="InterPro" id="IPR036866">
    <property type="entry name" value="RibonucZ/Hydroxyglut_hydro"/>
</dbReference>
<proteinExistence type="predicted"/>
<dbReference type="Pfam" id="PF00753">
    <property type="entry name" value="Lactamase_B"/>
    <property type="match status" value="1"/>
</dbReference>
<dbReference type="SUPFAM" id="SSF56281">
    <property type="entry name" value="Metallo-hydrolase/oxidoreductase"/>
    <property type="match status" value="1"/>
</dbReference>
<dbReference type="InterPro" id="IPR001279">
    <property type="entry name" value="Metallo-B-lactamas"/>
</dbReference>
<dbReference type="RefSeq" id="WP_132142804.1">
    <property type="nucleotide sequence ID" value="NZ_SLWR01000001.1"/>
</dbReference>
<name>A0A4R2J2I7_9ACTN</name>
<organism evidence="2 3">
    <name type="scientific">Kribbella antiqua</name>
    <dbReference type="NCBI Taxonomy" id="2512217"/>
    <lineage>
        <taxon>Bacteria</taxon>
        <taxon>Bacillati</taxon>
        <taxon>Actinomycetota</taxon>
        <taxon>Actinomycetes</taxon>
        <taxon>Propionibacteriales</taxon>
        <taxon>Kribbellaceae</taxon>
        <taxon>Kribbella</taxon>
    </lineage>
</organism>
<keyword evidence="3" id="KW-1185">Reference proteome</keyword>
<evidence type="ECO:0000313" key="2">
    <source>
        <dbReference type="EMBL" id="TCO51146.1"/>
    </source>
</evidence>
<dbReference type="Gene3D" id="3.60.15.10">
    <property type="entry name" value="Ribonuclease Z/Hydroxyacylglutathione hydrolase-like"/>
    <property type="match status" value="1"/>
</dbReference>
<dbReference type="SMART" id="SM00849">
    <property type="entry name" value="Lactamase_B"/>
    <property type="match status" value="1"/>
</dbReference>
<evidence type="ECO:0000259" key="1">
    <source>
        <dbReference type="SMART" id="SM00849"/>
    </source>
</evidence>
<reference evidence="2 3" key="1">
    <citation type="journal article" date="2015" name="Stand. Genomic Sci.">
        <title>Genomic Encyclopedia of Bacterial and Archaeal Type Strains, Phase III: the genomes of soil and plant-associated and newly described type strains.</title>
        <authorList>
            <person name="Whitman W.B."/>
            <person name="Woyke T."/>
            <person name="Klenk H.P."/>
            <person name="Zhou Y."/>
            <person name="Lilburn T.G."/>
            <person name="Beck B.J."/>
            <person name="De Vos P."/>
            <person name="Vandamme P."/>
            <person name="Eisen J.A."/>
            <person name="Garrity G."/>
            <person name="Hugenholtz P."/>
            <person name="Kyrpides N.C."/>
        </authorList>
    </citation>
    <scope>NUCLEOTIDE SEQUENCE [LARGE SCALE GENOMIC DNA]</scope>
    <source>
        <strain evidence="2 3">VKM Ac-2541</strain>
    </source>
</reference>
<feature type="domain" description="Metallo-beta-lactamase" evidence="1">
    <location>
        <begin position="26"/>
        <end position="224"/>
    </location>
</feature>
<protein>
    <submittedName>
        <fullName evidence="2">Metallo-beta-lactamase superfamily protein</fullName>
    </submittedName>
</protein>
<dbReference type="PANTHER" id="PTHR43717:SF1">
    <property type="entry name" value="ANAEROBIC NITRIC OXIDE REDUCTASE FLAVORUBREDOXIN"/>
    <property type="match status" value="1"/>
</dbReference>
<evidence type="ECO:0000313" key="3">
    <source>
        <dbReference type="Proteomes" id="UP000295573"/>
    </source>
</evidence>
<sequence length="273" mass="29611">MRINRVGADISVLSDQLPVPGIGFLPVNAFVLLGAEPLVVDTGLSLPDRGFMDALGTVVDPKDVRWIWLTHPDRDHTGSLFDLLEAAPQARLITTFIGAGIMSTERPLPMDRLYLLNPGETLALGDRTLTAFRPPLYDSPATVGFYDDRSRACFSSDCFGAPMPTAELADCGDASDAPRDALRGGQLLWATLDSPWVHNVDQEAFRRTVQPLREMDPEVILSTHLPPAPGHTTQFLDLLETAPQADPFVGPNQRALEEMLASFEPAGAAPMPS</sequence>
<dbReference type="EMBL" id="SLWR01000001">
    <property type="protein sequence ID" value="TCO51146.1"/>
    <property type="molecule type" value="Genomic_DNA"/>
</dbReference>
<gene>
    <name evidence="2" type="ORF">EV646_101129</name>
</gene>
<dbReference type="AlphaFoldDB" id="A0A4R2J2I7"/>
<comment type="caution">
    <text evidence="2">The sequence shown here is derived from an EMBL/GenBank/DDBJ whole genome shotgun (WGS) entry which is preliminary data.</text>
</comment>